<dbReference type="Gene3D" id="3.90.226.10">
    <property type="entry name" value="2-enoyl-CoA Hydratase, Chain A, domain 1"/>
    <property type="match status" value="1"/>
</dbReference>
<dbReference type="InterPro" id="IPR014748">
    <property type="entry name" value="Enoyl-CoA_hydra_C"/>
</dbReference>
<sequence>MTLPACEYLQLEQRDHALFVTFNRPEVRNALSLAMVQELMSVLEAASTDTTLRAIILRGSGGHFCAGGDIRDMANARARLGKDDSDPFYALNRCFGQLLEMAEQAPQMIVCVLEGTVMGGGFGLACISDVALAHSEARFALPETSLGIPPAQIAPFVVKRIGLTQARRLALLGESLCGDEAARLGITHSVYSSTASLEEALANTLSRIKRCAPKANAITKQLMLAVGKTDLGVLLDDAARAFSDAIQGEEGVEGTTAFMQKRKPTWAAERESEA</sequence>
<evidence type="ECO:0000313" key="3">
    <source>
        <dbReference type="Proteomes" id="UP001500604"/>
    </source>
</evidence>
<protein>
    <submittedName>
        <fullName evidence="2">Isohexenylglutaconyl-CoA hydratase</fullName>
    </submittedName>
</protein>
<keyword evidence="3" id="KW-1185">Reference proteome</keyword>
<accession>A0ABP8V8Z0</accession>
<evidence type="ECO:0000256" key="1">
    <source>
        <dbReference type="ARBA" id="ARBA00005254"/>
    </source>
</evidence>
<dbReference type="PANTHER" id="PTHR42964:SF1">
    <property type="entry name" value="POLYKETIDE BIOSYNTHESIS ENOYL-COA HYDRATASE PKSH-RELATED"/>
    <property type="match status" value="1"/>
</dbReference>
<dbReference type="Gene3D" id="1.10.12.10">
    <property type="entry name" value="Lyase 2-enoyl-coa Hydratase, Chain A, domain 2"/>
    <property type="match status" value="1"/>
</dbReference>
<organism evidence="2 3">
    <name type="scientific">Kistimonas scapharcae</name>
    <dbReference type="NCBI Taxonomy" id="1036133"/>
    <lineage>
        <taxon>Bacteria</taxon>
        <taxon>Pseudomonadati</taxon>
        <taxon>Pseudomonadota</taxon>
        <taxon>Gammaproteobacteria</taxon>
        <taxon>Oceanospirillales</taxon>
        <taxon>Endozoicomonadaceae</taxon>
        <taxon>Kistimonas</taxon>
    </lineage>
</organism>
<reference evidence="3" key="1">
    <citation type="journal article" date="2019" name="Int. J. Syst. Evol. Microbiol.">
        <title>The Global Catalogue of Microorganisms (GCM) 10K type strain sequencing project: providing services to taxonomists for standard genome sequencing and annotation.</title>
        <authorList>
            <consortium name="The Broad Institute Genomics Platform"/>
            <consortium name="The Broad Institute Genome Sequencing Center for Infectious Disease"/>
            <person name="Wu L."/>
            <person name="Ma J."/>
        </authorList>
    </citation>
    <scope>NUCLEOTIDE SEQUENCE [LARGE SCALE GENOMIC DNA]</scope>
    <source>
        <strain evidence="3">JCM 17805</strain>
    </source>
</reference>
<comment type="caution">
    <text evidence="2">The sequence shown here is derived from an EMBL/GenBank/DDBJ whole genome shotgun (WGS) entry which is preliminary data.</text>
</comment>
<comment type="similarity">
    <text evidence="1">Belongs to the enoyl-CoA hydratase/isomerase family.</text>
</comment>
<dbReference type="PANTHER" id="PTHR42964">
    <property type="entry name" value="ENOYL-COA HYDRATASE"/>
    <property type="match status" value="1"/>
</dbReference>
<dbReference type="EMBL" id="BAABFL010000480">
    <property type="protein sequence ID" value="GAA4652723.1"/>
    <property type="molecule type" value="Genomic_DNA"/>
</dbReference>
<dbReference type="InterPro" id="IPR051683">
    <property type="entry name" value="Enoyl-CoA_Hydratase/Isomerase"/>
</dbReference>
<gene>
    <name evidence="2" type="primary">atuE</name>
    <name evidence="2" type="ORF">GCM10023116_50070</name>
</gene>
<name>A0ABP8V8Z0_9GAMM</name>
<dbReference type="InterPro" id="IPR029045">
    <property type="entry name" value="ClpP/crotonase-like_dom_sf"/>
</dbReference>
<dbReference type="Pfam" id="PF00378">
    <property type="entry name" value="ECH_1"/>
    <property type="match status" value="1"/>
</dbReference>
<proteinExistence type="inferred from homology"/>
<dbReference type="CDD" id="cd06558">
    <property type="entry name" value="crotonase-like"/>
    <property type="match status" value="1"/>
</dbReference>
<dbReference type="Proteomes" id="UP001500604">
    <property type="component" value="Unassembled WGS sequence"/>
</dbReference>
<dbReference type="SUPFAM" id="SSF52096">
    <property type="entry name" value="ClpP/crotonase"/>
    <property type="match status" value="1"/>
</dbReference>
<dbReference type="InterPro" id="IPR001753">
    <property type="entry name" value="Enoyl-CoA_hydra/iso"/>
</dbReference>
<evidence type="ECO:0000313" key="2">
    <source>
        <dbReference type="EMBL" id="GAA4652723.1"/>
    </source>
</evidence>
<dbReference type="RefSeq" id="WP_345199345.1">
    <property type="nucleotide sequence ID" value="NZ_BAABFL010000480.1"/>
</dbReference>